<dbReference type="EMBL" id="UGQL01000001">
    <property type="protein sequence ID" value="STZ26639.1"/>
    <property type="molecule type" value="Genomic_DNA"/>
</dbReference>
<gene>
    <name evidence="1" type="ORF">NCTC11179_00161</name>
</gene>
<reference evidence="1 2" key="1">
    <citation type="submission" date="2018-06" db="EMBL/GenBank/DDBJ databases">
        <authorList>
            <consortium name="Pathogen Informatics"/>
            <person name="Doyle S."/>
        </authorList>
    </citation>
    <scope>NUCLEOTIDE SEQUENCE [LARGE SCALE GENOMIC DNA]</scope>
    <source>
        <strain evidence="1 2">NCTC11179</strain>
    </source>
</reference>
<name>A0A378RJY0_MYROD</name>
<evidence type="ECO:0000313" key="2">
    <source>
        <dbReference type="Proteomes" id="UP000255024"/>
    </source>
</evidence>
<organism evidence="1 2">
    <name type="scientific">Myroides odoratus</name>
    <name type="common">Flavobacterium odoratum</name>
    <dbReference type="NCBI Taxonomy" id="256"/>
    <lineage>
        <taxon>Bacteria</taxon>
        <taxon>Pseudomonadati</taxon>
        <taxon>Bacteroidota</taxon>
        <taxon>Flavobacteriia</taxon>
        <taxon>Flavobacteriales</taxon>
        <taxon>Flavobacteriaceae</taxon>
        <taxon>Myroides</taxon>
    </lineage>
</organism>
<dbReference type="AlphaFoldDB" id="A0A378RJY0"/>
<accession>A0A378RJY0</accession>
<dbReference type="RefSeq" id="WP_115089749.1">
    <property type="nucleotide sequence ID" value="NZ_CP068107.1"/>
</dbReference>
<protein>
    <submittedName>
        <fullName evidence="1">Uncharacterized protein</fullName>
    </submittedName>
</protein>
<keyword evidence="2" id="KW-1185">Reference proteome</keyword>
<dbReference type="Proteomes" id="UP000255024">
    <property type="component" value="Unassembled WGS sequence"/>
</dbReference>
<dbReference type="PROSITE" id="PS51257">
    <property type="entry name" value="PROKAR_LIPOPROTEIN"/>
    <property type="match status" value="1"/>
</dbReference>
<proteinExistence type="predicted"/>
<sequence length="337" mass="37414">MKKVYTLVAALGLFGLSSCNDGKLTYNDIDFSTVTTVNRCSSIGDGAKVFYKLKNTEAFILVADMDNIMRDESIQAVDVEIDGTNTSLAYRKYNSKVETASICSFPAPSTPSVLEEILASPGATLRTQRMVSIKNNDSNVLTEDHSVNLTYQYNFTILNVNFIDGDTNIKYDRMPFGTNNYNSNTLGFKFLNNDNTLKTINPCQTQWITLSDKEAMLVELNAEDFPQDTSEKIIPLSAERPLAYRQYARAGINLTEVCENDGDIPGNTPANNNRLVENWTATTGEIVINTRWTNPAEGAPAKLLHEITLRNVVFAKAQYNNLTFGKAILPFGSFTQE</sequence>
<evidence type="ECO:0000313" key="1">
    <source>
        <dbReference type="EMBL" id="STZ26639.1"/>
    </source>
</evidence>